<dbReference type="InterPro" id="IPR012337">
    <property type="entry name" value="RNaseH-like_sf"/>
</dbReference>
<dbReference type="WBParaSite" id="scaffold35574_cov230.g22554">
    <property type="protein sequence ID" value="scaffold35574_cov230.g22554"/>
    <property type="gene ID" value="scaffold35574_cov230.g22554"/>
</dbReference>
<dbReference type="GO" id="GO:0003676">
    <property type="term" value="F:nucleic acid binding"/>
    <property type="evidence" value="ECO:0007669"/>
    <property type="project" value="InterPro"/>
</dbReference>
<reference evidence="4" key="1">
    <citation type="submission" date="2022-11" db="UniProtKB">
        <authorList>
            <consortium name="WormBaseParasite"/>
        </authorList>
    </citation>
    <scope>IDENTIFICATION</scope>
</reference>
<dbReference type="InterPro" id="IPR043502">
    <property type="entry name" value="DNA/RNA_pol_sf"/>
</dbReference>
<name>A0A915MCN8_MELJA</name>
<keyword evidence="3" id="KW-1185">Reference proteome</keyword>
<dbReference type="Gene3D" id="3.30.420.10">
    <property type="entry name" value="Ribonuclease H-like superfamily/Ribonuclease H"/>
    <property type="match status" value="1"/>
</dbReference>
<dbReference type="SUPFAM" id="SSF53098">
    <property type="entry name" value="Ribonuclease H-like"/>
    <property type="match status" value="1"/>
</dbReference>
<organism evidence="3 4">
    <name type="scientific">Meloidogyne javanica</name>
    <name type="common">Root-knot nematode worm</name>
    <dbReference type="NCBI Taxonomy" id="6303"/>
    <lineage>
        <taxon>Eukaryota</taxon>
        <taxon>Metazoa</taxon>
        <taxon>Ecdysozoa</taxon>
        <taxon>Nematoda</taxon>
        <taxon>Chromadorea</taxon>
        <taxon>Rhabditida</taxon>
        <taxon>Tylenchina</taxon>
        <taxon>Tylenchomorpha</taxon>
        <taxon>Tylenchoidea</taxon>
        <taxon>Meloidogynidae</taxon>
        <taxon>Meloidogyninae</taxon>
        <taxon>Meloidogyne</taxon>
        <taxon>Meloidogyne incognita group</taxon>
    </lineage>
</organism>
<dbReference type="SUPFAM" id="SSF56672">
    <property type="entry name" value="DNA/RNA polymerases"/>
    <property type="match status" value="1"/>
</dbReference>
<accession>A0A915MCN8</accession>
<dbReference type="Proteomes" id="UP000887561">
    <property type="component" value="Unplaced"/>
</dbReference>
<feature type="region of interest" description="Disordered" evidence="1">
    <location>
        <begin position="1287"/>
        <end position="1316"/>
    </location>
</feature>
<evidence type="ECO:0000256" key="1">
    <source>
        <dbReference type="SAM" id="MobiDB-lite"/>
    </source>
</evidence>
<evidence type="ECO:0000313" key="4">
    <source>
        <dbReference type="WBParaSite" id="scaffold35574_cov230.g22554"/>
    </source>
</evidence>
<feature type="domain" description="Integrase catalytic" evidence="2">
    <location>
        <begin position="446"/>
        <end position="632"/>
    </location>
</feature>
<dbReference type="PANTHER" id="PTHR47331">
    <property type="entry name" value="PHD-TYPE DOMAIN-CONTAINING PROTEIN"/>
    <property type="match status" value="1"/>
</dbReference>
<dbReference type="InterPro" id="IPR036397">
    <property type="entry name" value="RNaseH_sf"/>
</dbReference>
<feature type="compositionally biased region" description="Basic and acidic residues" evidence="1">
    <location>
        <begin position="785"/>
        <end position="807"/>
    </location>
</feature>
<dbReference type="GO" id="GO:0042575">
    <property type="term" value="C:DNA polymerase complex"/>
    <property type="evidence" value="ECO:0007669"/>
    <property type="project" value="UniProtKB-ARBA"/>
</dbReference>
<dbReference type="PROSITE" id="PS50994">
    <property type="entry name" value="INTEGRASE"/>
    <property type="match status" value="1"/>
</dbReference>
<dbReference type="GO" id="GO:0015074">
    <property type="term" value="P:DNA integration"/>
    <property type="evidence" value="ECO:0007669"/>
    <property type="project" value="InterPro"/>
</dbReference>
<feature type="region of interest" description="Disordered" evidence="1">
    <location>
        <begin position="768"/>
        <end position="833"/>
    </location>
</feature>
<evidence type="ECO:0000259" key="2">
    <source>
        <dbReference type="PROSITE" id="PS50994"/>
    </source>
</evidence>
<feature type="region of interest" description="Disordered" evidence="1">
    <location>
        <begin position="1177"/>
        <end position="1206"/>
    </location>
</feature>
<proteinExistence type="predicted"/>
<sequence>MVQQHYEGIIEVAPRQADGPIHYLPHQYPYDLESPVKALRFVRLTFGLNCSPFILAATLLEHLAKSKSYVKKLIEENLYVDNVILSADSWEETLPICREAKRIFESRGFKLHEFASNHIAAMKKLPPDDKIKEELALPLDKIQLWTDSENLLKWLGGKDKQKNRFINRRLEIISDWNVNYVPTKENPADIASRGIKAEELINSELWLNGPSWLNTKLEEENWPSTSPYNYIAGEKKEKEQIFHSIQAANIKQEKGEEPIELFRAIGISTTEALLKNGVRYKSAWRKMKGTAAFVARFLVKILSKEAKQTFINEWREIVKEGPLTAEELSLGEKIIIRSTQRNLSENGLDTIPGKLFRDEDRILRSGGRMEHSEMSESSKWPIFVPKHSKLAELILEDGHLETFHGGTNTMTAWVRQKFWIPQIRQVANRIKRKFPAPPPLPSSRVVKTSPWANIGVDYTGPFTVYENGEEKKRYICLFNCLTTRAVHMEVATDASAAAFLKAFRRFCALCRIPKLIISDNGTNFTASAKVLGDIWKRIALDDSIQAHTATKEISWHFITERAPWRNGFTEIFNKSIKKALRTTFGRIRLSQEEFATILYELSAILNERPLTYISNEIGEEILTPARLIKLDLESSCVWPKMETSDPNDPEYLPKRELKDVLREGHEKAIQKMDKFWSIWHTHYLAVNEINSSFIQEMDEDLELDYDEIMPEEPSKKEESKKVQSKNEDKWKGYKIRKFPEFQNRPELHYENGKLRSVIAKVPAHPIVRNERRRQISPTRNRGSYHKKEEYKRRPPVKERELNMKEKPTVPCYEELPQEEPEPPPQQAKINQRGPKELIEAPKGWGLMEECLPGRGEHRECQLLQLEALIGNCGGAYLKIAPRSNSHHYRTLLQTFVVEWTFRSFHGSAQSEKERVDASRDLMIRALEKPDEALLAWEEALPILKPQSKEACDWPLATLKRLMELRKSHCQLALRNLTLEPNKAINVVKEEEWARASNKEGQSAAGLLAQRLARVLTEMKAEELYGKEVKVMHTPTLIIGDKLGVDFGTQMMKVFASGPHSPHQLATLVPHKIYVGNEVNSVVVLMGRDYIKEVNGPPEEVKKTLRELTKRIEFERVYSMMDEVCKESSGVEFLKTGFSKYEGCPELTTSAGELTEAGTEHLKEELVKRGVEIEKKEKKAFRPKKREVPQEDTNKPGTSGSGRTRGAPRVFVNRGSFLAFLVIWALATTIGVSATPPEIDAYWCRFGESQLWDLSKKIMGLAAAFLITKIRQDMWLWQLGTKTTQRSKRLIREKEDAEEPSPPKRRRLNRGCGECKK</sequence>
<evidence type="ECO:0000313" key="3">
    <source>
        <dbReference type="Proteomes" id="UP000887561"/>
    </source>
</evidence>
<protein>
    <submittedName>
        <fullName evidence="4">Integrase catalytic domain-containing protein</fullName>
    </submittedName>
</protein>
<dbReference type="InterPro" id="IPR001584">
    <property type="entry name" value="Integrase_cat-core"/>
</dbReference>